<organism evidence="2 3">
    <name type="scientific">Caerostris darwini</name>
    <dbReference type="NCBI Taxonomy" id="1538125"/>
    <lineage>
        <taxon>Eukaryota</taxon>
        <taxon>Metazoa</taxon>
        <taxon>Ecdysozoa</taxon>
        <taxon>Arthropoda</taxon>
        <taxon>Chelicerata</taxon>
        <taxon>Arachnida</taxon>
        <taxon>Araneae</taxon>
        <taxon>Araneomorphae</taxon>
        <taxon>Entelegynae</taxon>
        <taxon>Araneoidea</taxon>
        <taxon>Araneidae</taxon>
        <taxon>Caerostris</taxon>
    </lineage>
</organism>
<keyword evidence="3" id="KW-1185">Reference proteome</keyword>
<accession>A0AAV4VB90</accession>
<sequence length="137" mass="15318">MPSAGSEPEACGTKGQKRQPTDGTFFSDFKSYHAFRSQRNFCPCENERYSESCTFVFINVLLGSQQNSQDAQENNFDAHFPCPIRSDFSPQGLLHSTDVRFKQSFQLGGKDHFFGTVVDSSNENGQDTPPDRTAGKF</sequence>
<reference evidence="2 3" key="1">
    <citation type="submission" date="2021-06" db="EMBL/GenBank/DDBJ databases">
        <title>Caerostris darwini draft genome.</title>
        <authorList>
            <person name="Kono N."/>
            <person name="Arakawa K."/>
        </authorList>
    </citation>
    <scope>NUCLEOTIDE SEQUENCE [LARGE SCALE GENOMIC DNA]</scope>
</reference>
<gene>
    <name evidence="2" type="ORF">CDAR_421951</name>
</gene>
<name>A0AAV4VB90_9ARAC</name>
<evidence type="ECO:0000313" key="3">
    <source>
        <dbReference type="Proteomes" id="UP001054837"/>
    </source>
</evidence>
<feature type="compositionally biased region" description="Polar residues" evidence="1">
    <location>
        <begin position="118"/>
        <end position="127"/>
    </location>
</feature>
<dbReference type="Proteomes" id="UP001054837">
    <property type="component" value="Unassembled WGS sequence"/>
</dbReference>
<protein>
    <submittedName>
        <fullName evidence="2">Uncharacterized protein</fullName>
    </submittedName>
</protein>
<feature type="region of interest" description="Disordered" evidence="1">
    <location>
        <begin position="118"/>
        <end position="137"/>
    </location>
</feature>
<dbReference type="EMBL" id="BPLQ01012749">
    <property type="protein sequence ID" value="GIY67517.1"/>
    <property type="molecule type" value="Genomic_DNA"/>
</dbReference>
<comment type="caution">
    <text evidence="2">The sequence shown here is derived from an EMBL/GenBank/DDBJ whole genome shotgun (WGS) entry which is preliminary data.</text>
</comment>
<dbReference type="AlphaFoldDB" id="A0AAV4VB90"/>
<evidence type="ECO:0000256" key="1">
    <source>
        <dbReference type="SAM" id="MobiDB-lite"/>
    </source>
</evidence>
<proteinExistence type="predicted"/>
<feature type="region of interest" description="Disordered" evidence="1">
    <location>
        <begin position="1"/>
        <end position="22"/>
    </location>
</feature>
<evidence type="ECO:0000313" key="2">
    <source>
        <dbReference type="EMBL" id="GIY67517.1"/>
    </source>
</evidence>